<feature type="transmembrane region" description="Helical" evidence="8">
    <location>
        <begin position="105"/>
        <end position="126"/>
    </location>
</feature>
<evidence type="ECO:0000256" key="2">
    <source>
        <dbReference type="ARBA" id="ARBA00005632"/>
    </source>
</evidence>
<protein>
    <recommendedName>
        <fullName evidence="3">Protein PsiE</fullName>
    </recommendedName>
</protein>
<evidence type="ECO:0000256" key="3">
    <source>
        <dbReference type="ARBA" id="ARBA00021903"/>
    </source>
</evidence>
<dbReference type="PANTHER" id="PTHR37819">
    <property type="entry name" value="PROTEIN PSIE"/>
    <property type="match status" value="1"/>
</dbReference>
<keyword evidence="4" id="KW-1003">Cell membrane</keyword>
<evidence type="ECO:0000256" key="5">
    <source>
        <dbReference type="ARBA" id="ARBA00022692"/>
    </source>
</evidence>
<dbReference type="InterPro" id="IPR009315">
    <property type="entry name" value="P_starv_induced_PsiE"/>
</dbReference>
<dbReference type="PIRSF" id="PIRSF029598">
    <property type="entry name" value="PsiE"/>
    <property type="match status" value="1"/>
</dbReference>
<evidence type="ECO:0000256" key="7">
    <source>
        <dbReference type="ARBA" id="ARBA00023136"/>
    </source>
</evidence>
<proteinExistence type="inferred from homology"/>
<dbReference type="Pfam" id="PF06146">
    <property type="entry name" value="PsiE"/>
    <property type="match status" value="1"/>
</dbReference>
<reference evidence="9 10" key="1">
    <citation type="submission" date="2017-02" db="EMBL/GenBank/DDBJ databases">
        <authorList>
            <person name="Peterson S.W."/>
        </authorList>
    </citation>
    <scope>NUCLEOTIDE SEQUENCE [LARGE SCALE GENOMIC DNA]</scope>
    <source>
        <strain evidence="9 10">ATCC BAA-1030</strain>
    </source>
</reference>
<evidence type="ECO:0000256" key="1">
    <source>
        <dbReference type="ARBA" id="ARBA00004429"/>
    </source>
</evidence>
<dbReference type="RefSeq" id="WP_159443305.1">
    <property type="nucleotide sequence ID" value="NZ_FUXI01000029.1"/>
</dbReference>
<dbReference type="EMBL" id="FUXI01000029">
    <property type="protein sequence ID" value="SKA02265.1"/>
    <property type="molecule type" value="Genomic_DNA"/>
</dbReference>
<keyword evidence="5 8" id="KW-0812">Transmembrane</keyword>
<feature type="transmembrane region" description="Helical" evidence="8">
    <location>
        <begin position="82"/>
        <end position="99"/>
    </location>
</feature>
<keyword evidence="6 8" id="KW-1133">Transmembrane helix</keyword>
<keyword evidence="10" id="KW-1185">Reference proteome</keyword>
<dbReference type="GO" id="GO:0016036">
    <property type="term" value="P:cellular response to phosphate starvation"/>
    <property type="evidence" value="ECO:0007669"/>
    <property type="project" value="InterPro"/>
</dbReference>
<gene>
    <name evidence="9" type="ORF">SAMN02745116_02170</name>
</gene>
<dbReference type="STRING" id="263852.SAMN02745116_02170"/>
<dbReference type="GO" id="GO:0005886">
    <property type="term" value="C:plasma membrane"/>
    <property type="evidence" value="ECO:0007669"/>
    <property type="project" value="UniProtKB-SubCell"/>
</dbReference>
<evidence type="ECO:0000256" key="8">
    <source>
        <dbReference type="SAM" id="Phobius"/>
    </source>
</evidence>
<evidence type="ECO:0000256" key="6">
    <source>
        <dbReference type="ARBA" id="ARBA00022989"/>
    </source>
</evidence>
<dbReference type="OrthoDB" id="9792470at2"/>
<dbReference type="AlphaFoldDB" id="A0A1T4QEY2"/>
<evidence type="ECO:0000256" key="4">
    <source>
        <dbReference type="ARBA" id="ARBA00022475"/>
    </source>
</evidence>
<name>A0A1T4QEY2_9ENTE</name>
<sequence>MNDRIKMIVNRFLDLFLFALALLLLVAMARDIHMIFSIVFGTFDDRSISILIQEVLTFFMLFEFMILLFRYIQEGHHIPIRYLVYICITAVLRQILSAHGPALEILLYAIAILLLVATLILTHFAMSYIRGKKDKTPIGKVNMRQEMDKLLGDDLDLHG</sequence>
<dbReference type="InterPro" id="IPR020948">
    <property type="entry name" value="P_starv_induced_PsiE-like"/>
</dbReference>
<evidence type="ECO:0000313" key="9">
    <source>
        <dbReference type="EMBL" id="SKA02265.1"/>
    </source>
</evidence>
<keyword evidence="7 8" id="KW-0472">Membrane</keyword>
<comment type="similarity">
    <text evidence="2">Belongs to the PsiE family.</text>
</comment>
<evidence type="ECO:0000313" key="10">
    <source>
        <dbReference type="Proteomes" id="UP000190328"/>
    </source>
</evidence>
<organism evidence="9 10">
    <name type="scientific">Pilibacter termitis</name>
    <dbReference type="NCBI Taxonomy" id="263852"/>
    <lineage>
        <taxon>Bacteria</taxon>
        <taxon>Bacillati</taxon>
        <taxon>Bacillota</taxon>
        <taxon>Bacilli</taxon>
        <taxon>Lactobacillales</taxon>
        <taxon>Enterococcaceae</taxon>
        <taxon>Pilibacter</taxon>
    </lineage>
</organism>
<dbReference type="PANTHER" id="PTHR37819:SF1">
    <property type="entry name" value="PROTEIN PSIE"/>
    <property type="match status" value="1"/>
</dbReference>
<feature type="transmembrane region" description="Helical" evidence="8">
    <location>
        <begin position="48"/>
        <end position="70"/>
    </location>
</feature>
<dbReference type="Proteomes" id="UP000190328">
    <property type="component" value="Unassembled WGS sequence"/>
</dbReference>
<comment type="subcellular location">
    <subcellularLocation>
        <location evidence="1">Cell inner membrane</location>
        <topology evidence="1">Multi-pass membrane protein</topology>
    </subcellularLocation>
</comment>
<accession>A0A1T4QEY2</accession>